<dbReference type="AlphaFoldDB" id="J9CXD5"/>
<reference evidence="1" key="1">
    <citation type="journal article" date="2012" name="PLoS ONE">
        <title>Gene sets for utilization of primary and secondary nutrition supplies in the distal gut of endangered iberian lynx.</title>
        <authorList>
            <person name="Alcaide M."/>
            <person name="Messina E."/>
            <person name="Richter M."/>
            <person name="Bargiela R."/>
            <person name="Peplies J."/>
            <person name="Huws S.A."/>
            <person name="Newbold C.J."/>
            <person name="Golyshin P.N."/>
            <person name="Simon M.A."/>
            <person name="Lopez G."/>
            <person name="Yakimov M.M."/>
            <person name="Ferrer M."/>
        </authorList>
    </citation>
    <scope>NUCLEOTIDE SEQUENCE</scope>
</reference>
<accession>J9CXD5</accession>
<organism evidence="1">
    <name type="scientific">gut metagenome</name>
    <dbReference type="NCBI Taxonomy" id="749906"/>
    <lineage>
        <taxon>unclassified sequences</taxon>
        <taxon>metagenomes</taxon>
        <taxon>organismal metagenomes</taxon>
    </lineage>
</organism>
<feature type="non-terminal residue" evidence="1">
    <location>
        <position position="39"/>
    </location>
</feature>
<proteinExistence type="predicted"/>
<protein>
    <submittedName>
        <fullName evidence="1">Uncharacterized protein</fullName>
    </submittedName>
</protein>
<gene>
    <name evidence="1" type="ORF">EVA_06968</name>
</gene>
<comment type="caution">
    <text evidence="1">The sequence shown here is derived from an EMBL/GenBank/DDBJ whole genome shotgun (WGS) entry which is preliminary data.</text>
</comment>
<dbReference type="EMBL" id="AMCI01001643">
    <property type="protein sequence ID" value="EJX04926.1"/>
    <property type="molecule type" value="Genomic_DNA"/>
</dbReference>
<sequence>MGSNKTLLRARLNPNADDVAGWGNFTAGRTSVEHVGGLG</sequence>
<evidence type="ECO:0000313" key="1">
    <source>
        <dbReference type="EMBL" id="EJX04926.1"/>
    </source>
</evidence>
<name>J9CXD5_9ZZZZ</name>